<dbReference type="InterPro" id="IPR036761">
    <property type="entry name" value="TTHA0802/YceI-like_sf"/>
</dbReference>
<evidence type="ECO:0000313" key="3">
    <source>
        <dbReference type="EMBL" id="AGM07033.1"/>
    </source>
</evidence>
<dbReference type="PATRIC" id="fig|1156913.3.peg.4534"/>
<evidence type="ECO:0000256" key="1">
    <source>
        <dbReference type="ARBA" id="ARBA00008812"/>
    </source>
</evidence>
<dbReference type="InterPro" id="IPR007372">
    <property type="entry name" value="Lipid/polyisoprenoid-bd_YceI"/>
</dbReference>
<dbReference type="Gene3D" id="2.40.128.110">
    <property type="entry name" value="Lipid/polyisoprenoid-binding, YceI-like"/>
    <property type="match status" value="1"/>
</dbReference>
<dbReference type="SMART" id="SM00867">
    <property type="entry name" value="YceI"/>
    <property type="match status" value="1"/>
</dbReference>
<dbReference type="SUPFAM" id="SSF101874">
    <property type="entry name" value="YceI-like"/>
    <property type="match status" value="1"/>
</dbReference>
<sequence>MEIEFMTTTEIPGYVAGKWTIDTAHSDIAYTVKHLGLAKSRGNFTAFTGEVVTADNILDSSVTVEIDASSVASGVDGRDTHLKSEDFFHVDEHPVITFRSTGIREDGGDYVIDGELTWRGKTVPVSLEAEFNGIGTNPANDNATTLGVSATATVNRRDFGIGPEGNAFLSEKVKIDIELQAALNA</sequence>
<gene>
    <name evidence="3" type="ORF">AORI_4448</name>
</gene>
<organism evidence="3 4">
    <name type="scientific">Amycolatopsis keratiniphila</name>
    <dbReference type="NCBI Taxonomy" id="129921"/>
    <lineage>
        <taxon>Bacteria</taxon>
        <taxon>Bacillati</taxon>
        <taxon>Actinomycetota</taxon>
        <taxon>Actinomycetes</taxon>
        <taxon>Pseudonocardiales</taxon>
        <taxon>Pseudonocardiaceae</taxon>
        <taxon>Amycolatopsis</taxon>
        <taxon>Amycolatopsis japonica group</taxon>
    </lineage>
</organism>
<dbReference type="Pfam" id="PF04264">
    <property type="entry name" value="YceI"/>
    <property type="match status" value="1"/>
</dbReference>
<comment type="similarity">
    <text evidence="1">Belongs to the UPF0312 family.</text>
</comment>
<evidence type="ECO:0000313" key="4">
    <source>
        <dbReference type="Proteomes" id="UP000013968"/>
    </source>
</evidence>
<dbReference type="KEGG" id="aoi:AORI_4448"/>
<protein>
    <submittedName>
        <fullName evidence="3">YceI</fullName>
    </submittedName>
</protein>
<dbReference type="EMBL" id="CP003410">
    <property type="protein sequence ID" value="AGM07033.1"/>
    <property type="molecule type" value="Genomic_DNA"/>
</dbReference>
<dbReference type="PANTHER" id="PTHR34406:SF1">
    <property type="entry name" value="PROTEIN YCEI"/>
    <property type="match status" value="1"/>
</dbReference>
<dbReference type="AlphaFoldDB" id="R4T905"/>
<feature type="domain" description="Lipid/polyisoprenoid-binding YceI-like" evidence="2">
    <location>
        <begin position="18"/>
        <end position="182"/>
    </location>
</feature>
<proteinExistence type="inferred from homology"/>
<keyword evidence="4" id="KW-1185">Reference proteome</keyword>
<accession>R4T905</accession>
<reference evidence="3 4" key="1">
    <citation type="journal article" date="2013" name="BMC Genomics">
        <title>ContigScape: a Cytoscape plugin facilitating microbial genome gap closing.</title>
        <authorList>
            <person name="Tang B."/>
            <person name="Wang Q."/>
            <person name="Yang M."/>
            <person name="Xie F."/>
            <person name="Zhu Y."/>
            <person name="Zhuo Y."/>
            <person name="Wang S."/>
            <person name="Gao H."/>
            <person name="Ding X."/>
            <person name="Zhang L."/>
            <person name="Zhao G."/>
            <person name="Zheng H."/>
        </authorList>
    </citation>
    <scope>NUCLEOTIDE SEQUENCE [LARGE SCALE GENOMIC DNA]</scope>
    <source>
        <strain evidence="3 4">HCCB10007</strain>
    </source>
</reference>
<dbReference type="Proteomes" id="UP000013968">
    <property type="component" value="Chromosome"/>
</dbReference>
<dbReference type="HOGENOM" id="CLU_071003_3_2_11"/>
<evidence type="ECO:0000259" key="2">
    <source>
        <dbReference type="SMART" id="SM00867"/>
    </source>
</evidence>
<name>R4T905_9PSEU</name>
<dbReference type="PANTHER" id="PTHR34406">
    <property type="entry name" value="PROTEIN YCEI"/>
    <property type="match status" value="1"/>
</dbReference>